<dbReference type="InterPro" id="IPR000362">
    <property type="entry name" value="Fumarate_lyase_fam"/>
</dbReference>
<dbReference type="PANTHER" id="PTHR43172:SF1">
    <property type="entry name" value="ADENYLOSUCCINATE LYASE"/>
    <property type="match status" value="1"/>
</dbReference>
<accession>A0A1I0AS22</accession>
<dbReference type="Pfam" id="PF00206">
    <property type="entry name" value="Lyase_1"/>
    <property type="match status" value="1"/>
</dbReference>
<keyword evidence="7 13" id="KW-0658">Purine biosynthesis</keyword>
<dbReference type="PRINTS" id="PR00145">
    <property type="entry name" value="ARGSUCLYASE"/>
</dbReference>
<organism evidence="15 16">
    <name type="scientific">Anaerobranca gottschalkii DSM 13577</name>
    <dbReference type="NCBI Taxonomy" id="1120990"/>
    <lineage>
        <taxon>Bacteria</taxon>
        <taxon>Bacillati</taxon>
        <taxon>Bacillota</taxon>
        <taxon>Clostridia</taxon>
        <taxon>Eubacteriales</taxon>
        <taxon>Proteinivoracaceae</taxon>
        <taxon>Anaerobranca</taxon>
    </lineage>
</organism>
<comment type="catalytic activity">
    <reaction evidence="9">
        <text>(2S)-2-[5-amino-1-(5-phospho-beta-D-ribosyl)imidazole-4-carboxamido]succinate = 5-amino-1-(5-phospho-beta-D-ribosyl)imidazole-4-carboxamide + fumarate</text>
        <dbReference type="Rhea" id="RHEA:23920"/>
        <dbReference type="ChEBI" id="CHEBI:29806"/>
        <dbReference type="ChEBI" id="CHEBI:58443"/>
        <dbReference type="ChEBI" id="CHEBI:58475"/>
        <dbReference type="EC" id="4.3.2.2"/>
    </reaction>
    <physiologicalReaction direction="left-to-right" evidence="9">
        <dbReference type="Rhea" id="RHEA:23921"/>
    </physiologicalReaction>
</comment>
<dbReference type="PRINTS" id="PR00149">
    <property type="entry name" value="FUMRATELYASE"/>
</dbReference>
<comment type="similarity">
    <text evidence="3 13">Belongs to the lyase 1 family. Adenylosuccinate lyase subfamily.</text>
</comment>
<evidence type="ECO:0000256" key="3">
    <source>
        <dbReference type="ARBA" id="ARBA00008273"/>
    </source>
</evidence>
<dbReference type="RefSeq" id="WP_091350738.1">
    <property type="nucleotide sequence ID" value="NZ_FOIF01000025.1"/>
</dbReference>
<dbReference type="OrthoDB" id="9768878at2"/>
<dbReference type="UniPathway" id="UPA00074">
    <property type="reaction ID" value="UER00132"/>
</dbReference>
<dbReference type="GO" id="GO:0070626">
    <property type="term" value="F:(S)-2-(5-amino-1-(5-phospho-D-ribosyl)imidazole-4-carboxamido) succinate lyase (fumarate-forming) activity"/>
    <property type="evidence" value="ECO:0007669"/>
    <property type="project" value="TreeGrafter"/>
</dbReference>
<reference evidence="16" key="1">
    <citation type="submission" date="2016-10" db="EMBL/GenBank/DDBJ databases">
        <authorList>
            <person name="Varghese N."/>
            <person name="Submissions S."/>
        </authorList>
    </citation>
    <scope>NUCLEOTIDE SEQUENCE [LARGE SCALE GENOMIC DNA]</scope>
    <source>
        <strain evidence="16">DSM 13577</strain>
    </source>
</reference>
<dbReference type="Pfam" id="PF10397">
    <property type="entry name" value="ADSL_C"/>
    <property type="match status" value="1"/>
</dbReference>
<evidence type="ECO:0000256" key="11">
    <source>
        <dbReference type="ARBA" id="ARBA00049115"/>
    </source>
</evidence>
<dbReference type="GO" id="GO:0044208">
    <property type="term" value="P:'de novo' AMP biosynthetic process"/>
    <property type="evidence" value="ECO:0007669"/>
    <property type="project" value="UniProtKB-UniPathway"/>
</dbReference>
<evidence type="ECO:0000256" key="8">
    <source>
        <dbReference type="ARBA" id="ARBA00023239"/>
    </source>
</evidence>
<evidence type="ECO:0000256" key="10">
    <source>
        <dbReference type="ARBA" id="ARBA00030717"/>
    </source>
</evidence>
<comment type="pathway">
    <text evidence="1 13">Purine metabolism; IMP biosynthesis via de novo pathway; 5-amino-1-(5-phospho-D-ribosyl)imidazole-4-carboxamide from 5-amino-1-(5-phospho-D-ribosyl)imidazole-4-carboxylate: step 2/2.</text>
</comment>
<evidence type="ECO:0000256" key="13">
    <source>
        <dbReference type="RuleBase" id="RU361172"/>
    </source>
</evidence>
<dbReference type="GO" id="GO:0008652">
    <property type="term" value="P:amino acid biosynthetic process"/>
    <property type="evidence" value="ECO:0007669"/>
    <property type="project" value="UniProtKB-KW"/>
</dbReference>
<dbReference type="InterPro" id="IPR024083">
    <property type="entry name" value="Fumarase/histidase_N"/>
</dbReference>
<dbReference type="Gene3D" id="1.10.275.10">
    <property type="entry name" value="Fumarase/aspartase (N-terminal domain)"/>
    <property type="match status" value="1"/>
</dbReference>
<dbReference type="FunFam" id="1.20.200.10:FF:000008">
    <property type="entry name" value="Adenylosuccinate lyase"/>
    <property type="match status" value="1"/>
</dbReference>
<dbReference type="GO" id="GO:0004018">
    <property type="term" value="F:N6-(1,2-dicarboxyethyl)AMP AMP-lyase (fumarate-forming) activity"/>
    <property type="evidence" value="ECO:0007669"/>
    <property type="project" value="UniProtKB-UniRule"/>
</dbReference>
<proteinExistence type="inferred from homology"/>
<feature type="domain" description="Adenylosuccinate lyase C-terminal" evidence="14">
    <location>
        <begin position="349"/>
        <end position="429"/>
    </location>
</feature>
<dbReference type="InterPro" id="IPR004769">
    <property type="entry name" value="Pur_lyase"/>
</dbReference>
<dbReference type="EC" id="4.3.2.2" evidence="4 12"/>
<dbReference type="PROSITE" id="PS00163">
    <property type="entry name" value="FUMARATE_LYASES"/>
    <property type="match status" value="1"/>
</dbReference>
<keyword evidence="8 13" id="KW-0456">Lyase</keyword>
<evidence type="ECO:0000259" key="14">
    <source>
        <dbReference type="SMART" id="SM00998"/>
    </source>
</evidence>
<evidence type="ECO:0000256" key="7">
    <source>
        <dbReference type="ARBA" id="ARBA00022755"/>
    </source>
</evidence>
<dbReference type="Gene3D" id="1.10.40.30">
    <property type="entry name" value="Fumarase/aspartase (C-terminal domain)"/>
    <property type="match status" value="1"/>
</dbReference>
<dbReference type="InterPro" id="IPR019468">
    <property type="entry name" value="AdenyloSucc_lyase_C"/>
</dbReference>
<evidence type="ECO:0000256" key="9">
    <source>
        <dbReference type="ARBA" id="ARBA00024477"/>
    </source>
</evidence>
<name>A0A1I0AS22_9FIRM</name>
<evidence type="ECO:0000256" key="1">
    <source>
        <dbReference type="ARBA" id="ARBA00004706"/>
    </source>
</evidence>
<sequence length="430" mass="49460">MIERYTREEMGRIWTLENKFQKWLEIEIAACEAWAELGVIPWDAVEKIAQNAKFTVDRILEIEKETRHDVIAFTRCVAESLGEESKYVHYGLTSSDVVDTATALLMVEAGDLIIKELKENLDILKEGANQYKYTIMMGRTHGVHAEPTTLGLKFALWYSEMERNLERFHQAVEGIRYGKLSGAVGTFGNIDPRVEEYVCRKLGLNPAPISTQILQRDRHAHYLTTLGILAGTIEKIALEIRGLQKTETREVEEPFYSGQKGSSAMPHKRNPVNCEQLCGLARVVRSNSLIAMENQALWHERDISHSSAERVIIPDSTILIHYMLYKLKGILRDLHVYPENMLENIKKSYNLTFSGRALLYLVQGGLKREEAYDLIQKHAMTAWQEKRDFKELLLEDPLIREKIAPELIEEIFDLNFCTKQVDYIFNRLGI</sequence>
<protein>
    <recommendedName>
        <fullName evidence="5 12">Adenylosuccinate lyase</fullName>
        <shortName evidence="13">ASL</shortName>
        <ecNumber evidence="4 12">4.3.2.2</ecNumber>
    </recommendedName>
    <alternativeName>
        <fullName evidence="10 13">Adenylosuccinase</fullName>
    </alternativeName>
</protein>
<evidence type="ECO:0000256" key="4">
    <source>
        <dbReference type="ARBA" id="ARBA00012339"/>
    </source>
</evidence>
<dbReference type="NCBIfam" id="TIGR00928">
    <property type="entry name" value="purB"/>
    <property type="match status" value="1"/>
</dbReference>
<dbReference type="Proteomes" id="UP000243819">
    <property type="component" value="Unassembled WGS sequence"/>
</dbReference>
<evidence type="ECO:0000256" key="5">
    <source>
        <dbReference type="ARBA" id="ARBA00017058"/>
    </source>
</evidence>
<gene>
    <name evidence="15" type="ORF">SAMN03080614_102510</name>
</gene>
<dbReference type="STRING" id="1120990.SAMN03080614_102510"/>
<evidence type="ECO:0000256" key="6">
    <source>
        <dbReference type="ARBA" id="ARBA00022605"/>
    </source>
</evidence>
<dbReference type="UniPathway" id="UPA00075">
    <property type="reaction ID" value="UER00336"/>
</dbReference>
<keyword evidence="6" id="KW-0028">Amino-acid biosynthesis</keyword>
<dbReference type="EMBL" id="FOIF01000025">
    <property type="protein sequence ID" value="SES96339.1"/>
    <property type="molecule type" value="Genomic_DNA"/>
</dbReference>
<dbReference type="InterPro" id="IPR020557">
    <property type="entry name" value="Fumarate_lyase_CS"/>
</dbReference>
<dbReference type="AlphaFoldDB" id="A0A1I0AS22"/>
<dbReference type="FunFam" id="1.10.40.30:FF:000007">
    <property type="entry name" value="Adenylosuccinate lyase"/>
    <property type="match status" value="1"/>
</dbReference>
<dbReference type="CDD" id="cd01360">
    <property type="entry name" value="Adenylsuccinate_lyase_1"/>
    <property type="match status" value="1"/>
</dbReference>
<evidence type="ECO:0000313" key="16">
    <source>
        <dbReference type="Proteomes" id="UP000243819"/>
    </source>
</evidence>
<evidence type="ECO:0000256" key="2">
    <source>
        <dbReference type="ARBA" id="ARBA00004734"/>
    </source>
</evidence>
<keyword evidence="16" id="KW-1185">Reference proteome</keyword>
<dbReference type="SMART" id="SM00998">
    <property type="entry name" value="ADSL_C"/>
    <property type="match status" value="1"/>
</dbReference>
<comment type="pathway">
    <text evidence="2 13">Purine metabolism; AMP biosynthesis via de novo pathway; AMP from IMP: step 2/2.</text>
</comment>
<dbReference type="GO" id="GO:0006189">
    <property type="term" value="P:'de novo' IMP biosynthetic process"/>
    <property type="evidence" value="ECO:0007669"/>
    <property type="project" value="UniProtKB-UniPathway"/>
</dbReference>
<dbReference type="GO" id="GO:0005829">
    <property type="term" value="C:cytosol"/>
    <property type="evidence" value="ECO:0007669"/>
    <property type="project" value="TreeGrafter"/>
</dbReference>
<dbReference type="Gene3D" id="1.20.200.10">
    <property type="entry name" value="Fumarase/aspartase (Central domain)"/>
    <property type="match status" value="1"/>
</dbReference>
<dbReference type="FunFam" id="1.10.275.10:FF:000006">
    <property type="entry name" value="Adenylosuccinate lyase"/>
    <property type="match status" value="1"/>
</dbReference>
<evidence type="ECO:0000256" key="12">
    <source>
        <dbReference type="NCBIfam" id="TIGR00928"/>
    </source>
</evidence>
<dbReference type="SUPFAM" id="SSF48557">
    <property type="entry name" value="L-aspartase-like"/>
    <property type="match status" value="1"/>
</dbReference>
<dbReference type="InterPro" id="IPR022761">
    <property type="entry name" value="Fumarate_lyase_N"/>
</dbReference>
<comment type="catalytic activity">
    <reaction evidence="11">
        <text>N(6)-(1,2-dicarboxyethyl)-AMP = fumarate + AMP</text>
        <dbReference type="Rhea" id="RHEA:16853"/>
        <dbReference type="ChEBI" id="CHEBI:29806"/>
        <dbReference type="ChEBI" id="CHEBI:57567"/>
        <dbReference type="ChEBI" id="CHEBI:456215"/>
        <dbReference type="EC" id="4.3.2.2"/>
    </reaction>
    <physiologicalReaction direction="left-to-right" evidence="11">
        <dbReference type="Rhea" id="RHEA:16854"/>
    </physiologicalReaction>
</comment>
<dbReference type="InterPro" id="IPR008948">
    <property type="entry name" value="L-Aspartase-like"/>
</dbReference>
<dbReference type="PANTHER" id="PTHR43172">
    <property type="entry name" value="ADENYLOSUCCINATE LYASE"/>
    <property type="match status" value="1"/>
</dbReference>
<evidence type="ECO:0000313" key="15">
    <source>
        <dbReference type="EMBL" id="SES96339.1"/>
    </source>
</evidence>